<dbReference type="PANTHER" id="PTHR31149">
    <property type="entry name" value="EXPRESSED PROTEIN"/>
    <property type="match status" value="1"/>
</dbReference>
<dbReference type="AlphaFoldDB" id="A0A438F5S5"/>
<gene>
    <name evidence="1" type="ORF">CK203_089045</name>
</gene>
<reference evidence="1 2" key="1">
    <citation type="journal article" date="2018" name="PLoS Genet.">
        <title>Population sequencing reveals clonal diversity and ancestral inbreeding in the grapevine cultivar Chardonnay.</title>
        <authorList>
            <person name="Roach M.J."/>
            <person name="Johnson D.L."/>
            <person name="Bohlmann J."/>
            <person name="van Vuuren H.J."/>
            <person name="Jones S.J."/>
            <person name="Pretorius I.S."/>
            <person name="Schmidt S.A."/>
            <person name="Borneman A.R."/>
        </authorList>
    </citation>
    <scope>NUCLEOTIDE SEQUENCE [LARGE SCALE GENOMIC DNA]</scope>
    <source>
        <strain evidence="2">cv. Chardonnay</strain>
        <tissue evidence="1">Leaf</tissue>
    </source>
</reference>
<name>A0A438F5S5_VITVI</name>
<comment type="caution">
    <text evidence="1">The sequence shown here is derived from an EMBL/GenBank/DDBJ whole genome shotgun (WGS) entry which is preliminary data.</text>
</comment>
<organism evidence="1 2">
    <name type="scientific">Vitis vinifera</name>
    <name type="common">Grape</name>
    <dbReference type="NCBI Taxonomy" id="29760"/>
    <lineage>
        <taxon>Eukaryota</taxon>
        <taxon>Viridiplantae</taxon>
        <taxon>Streptophyta</taxon>
        <taxon>Embryophyta</taxon>
        <taxon>Tracheophyta</taxon>
        <taxon>Spermatophyta</taxon>
        <taxon>Magnoliopsida</taxon>
        <taxon>eudicotyledons</taxon>
        <taxon>Gunneridae</taxon>
        <taxon>Pentapetalae</taxon>
        <taxon>rosids</taxon>
        <taxon>Vitales</taxon>
        <taxon>Vitaceae</taxon>
        <taxon>Viteae</taxon>
        <taxon>Vitis</taxon>
    </lineage>
</organism>
<accession>A0A438F5S5</accession>
<dbReference type="EMBL" id="QGNW01001118">
    <property type="protein sequence ID" value="RVW55303.1"/>
    <property type="molecule type" value="Genomic_DNA"/>
</dbReference>
<proteinExistence type="predicted"/>
<evidence type="ECO:0000313" key="1">
    <source>
        <dbReference type="EMBL" id="RVW55303.1"/>
    </source>
</evidence>
<evidence type="ECO:0000313" key="2">
    <source>
        <dbReference type="Proteomes" id="UP000288805"/>
    </source>
</evidence>
<dbReference type="Proteomes" id="UP000288805">
    <property type="component" value="Unassembled WGS sequence"/>
</dbReference>
<dbReference type="PANTHER" id="PTHR31149:SF10">
    <property type="entry name" value="OS05G0100900 PROTEIN"/>
    <property type="match status" value="1"/>
</dbReference>
<protein>
    <submittedName>
        <fullName evidence="1">Uncharacterized protein</fullName>
    </submittedName>
</protein>
<sequence length="352" mass="39440">MTMTPFTSLLQVLFKHLQEKLYVTETKLKESQFQLAPWRSDVNHSNFSPQSPPHSIGAALTTSIKNGLELVPQPAYSPGMIPSSSDVQTPSNWNILGHHQSGFGGMAKNLESEDLGRYSPPASRMADTDRRGNFGGLLKRLNKVVGMMIEQAHDHVNWDFSFGDKMYGALKKWMEKIFCTSMVQLQFLSMGLLQVSLEFEGLRQGNSLSLFVPADVEMVSCFISVAVEEVLSVASNWKEEVVMRLRFPIFWPRINLDMNELISMGGMEDLGILTSEVWSYSWALVLPFGSFLKSNFVWDQRKGYLLVGNNTCGWMVWALEGYLLLRKLHFGSGFGDLVKGGGWEMGVGIGKC</sequence>